<reference evidence="2" key="1">
    <citation type="journal article" date="2019" name="Int. J. Syst. Evol. Microbiol.">
        <title>The Global Catalogue of Microorganisms (GCM) 10K type strain sequencing project: providing services to taxonomists for standard genome sequencing and annotation.</title>
        <authorList>
            <consortium name="The Broad Institute Genomics Platform"/>
            <consortium name="The Broad Institute Genome Sequencing Center for Infectious Disease"/>
            <person name="Wu L."/>
            <person name="Ma J."/>
        </authorList>
    </citation>
    <scope>NUCLEOTIDE SEQUENCE [LARGE SCALE GENOMIC DNA]</scope>
    <source>
        <strain evidence="2">JCM 31486</strain>
    </source>
</reference>
<gene>
    <name evidence="1" type="ORF">ACFQ1S_28980</name>
</gene>
<comment type="caution">
    <text evidence="1">The sequence shown here is derived from an EMBL/GenBank/DDBJ whole genome shotgun (WGS) entry which is preliminary data.</text>
</comment>
<protein>
    <submittedName>
        <fullName evidence="1">Uncharacterized protein</fullName>
    </submittedName>
</protein>
<evidence type="ECO:0000313" key="1">
    <source>
        <dbReference type="EMBL" id="MFD1049286.1"/>
    </source>
</evidence>
<sequence length="43" mass="4600">MTATVSFTRVVHAVSFALNTATESTCPTVDKLTKTVFDKLPNG</sequence>
<dbReference type="Proteomes" id="UP001597045">
    <property type="component" value="Unassembled WGS sequence"/>
</dbReference>
<keyword evidence="2" id="KW-1185">Reference proteome</keyword>
<evidence type="ECO:0000313" key="2">
    <source>
        <dbReference type="Proteomes" id="UP001597045"/>
    </source>
</evidence>
<organism evidence="1 2">
    <name type="scientific">Kibdelosporangium lantanae</name>
    <dbReference type="NCBI Taxonomy" id="1497396"/>
    <lineage>
        <taxon>Bacteria</taxon>
        <taxon>Bacillati</taxon>
        <taxon>Actinomycetota</taxon>
        <taxon>Actinomycetes</taxon>
        <taxon>Pseudonocardiales</taxon>
        <taxon>Pseudonocardiaceae</taxon>
        <taxon>Kibdelosporangium</taxon>
    </lineage>
</organism>
<name>A0ABW3MG20_9PSEU</name>
<proteinExistence type="predicted"/>
<dbReference type="EMBL" id="JBHTIS010002086">
    <property type="protein sequence ID" value="MFD1049286.1"/>
    <property type="molecule type" value="Genomic_DNA"/>
</dbReference>
<accession>A0ABW3MG20</accession>